<dbReference type="AlphaFoldDB" id="A0A061GC80"/>
<keyword evidence="2" id="KW-1185">Reference proteome</keyword>
<dbReference type="EMBL" id="CM001884">
    <property type="protein sequence ID" value="EOY26737.1"/>
    <property type="molecule type" value="Genomic_DNA"/>
</dbReference>
<reference evidence="1 2" key="1">
    <citation type="journal article" date="2013" name="Genome Biol.">
        <title>The genome sequence of the most widely cultivated cacao type and its use to identify candidate genes regulating pod color.</title>
        <authorList>
            <person name="Motamayor J.C."/>
            <person name="Mockaitis K."/>
            <person name="Schmutz J."/>
            <person name="Haiminen N."/>
            <person name="Iii D.L."/>
            <person name="Cornejo O."/>
            <person name="Findley S.D."/>
            <person name="Zheng P."/>
            <person name="Utro F."/>
            <person name="Royaert S."/>
            <person name="Saski C."/>
            <person name="Jenkins J."/>
            <person name="Podicheti R."/>
            <person name="Zhao M."/>
            <person name="Scheffler B.E."/>
            <person name="Stack J.C."/>
            <person name="Feltus F.A."/>
            <person name="Mustiga G.M."/>
            <person name="Amores F."/>
            <person name="Phillips W."/>
            <person name="Marelli J.P."/>
            <person name="May G.D."/>
            <person name="Shapiro H."/>
            <person name="Ma J."/>
            <person name="Bustamante C.D."/>
            <person name="Schnell R.J."/>
            <person name="Main D."/>
            <person name="Gilbert D."/>
            <person name="Parida L."/>
            <person name="Kuhn D.N."/>
        </authorList>
    </citation>
    <scope>NUCLEOTIDE SEQUENCE [LARGE SCALE GENOMIC DNA]</scope>
    <source>
        <strain evidence="2">cv. Matina 1-6</strain>
    </source>
</reference>
<dbReference type="Gramene" id="EOY26737">
    <property type="protein sequence ID" value="EOY26737"/>
    <property type="gene ID" value="TCM_028695"/>
</dbReference>
<protein>
    <submittedName>
        <fullName evidence="1">Uncharacterized protein</fullName>
    </submittedName>
</protein>
<dbReference type="PANTHER" id="PTHR33054:SF9">
    <property type="entry name" value="CCHC-TYPE DOMAIN-CONTAINING PROTEIN"/>
    <property type="match status" value="1"/>
</dbReference>
<dbReference type="PANTHER" id="PTHR33054">
    <property type="entry name" value="CCHC-TYPE DOMAIN-CONTAINING PROTEIN"/>
    <property type="match status" value="1"/>
</dbReference>
<dbReference type="Pfam" id="PF22909">
    <property type="entry name" value="Caulimovir_coat_dom"/>
    <property type="match status" value="1"/>
</dbReference>
<dbReference type="HOGENOM" id="CLU_1743828_0_0_1"/>
<dbReference type="Proteomes" id="UP000026915">
    <property type="component" value="Chromosome 6"/>
</dbReference>
<gene>
    <name evidence="1" type="ORF">TCM_028695</name>
</gene>
<evidence type="ECO:0000313" key="1">
    <source>
        <dbReference type="EMBL" id="EOY26737.1"/>
    </source>
</evidence>
<organism evidence="1 2">
    <name type="scientific">Theobroma cacao</name>
    <name type="common">Cacao</name>
    <name type="synonym">Cocoa</name>
    <dbReference type="NCBI Taxonomy" id="3641"/>
    <lineage>
        <taxon>Eukaryota</taxon>
        <taxon>Viridiplantae</taxon>
        <taxon>Streptophyta</taxon>
        <taxon>Embryophyta</taxon>
        <taxon>Tracheophyta</taxon>
        <taxon>Spermatophyta</taxon>
        <taxon>Magnoliopsida</taxon>
        <taxon>eudicotyledons</taxon>
        <taxon>Gunneridae</taxon>
        <taxon>Pentapetalae</taxon>
        <taxon>rosids</taxon>
        <taxon>malvids</taxon>
        <taxon>Malvales</taxon>
        <taxon>Malvaceae</taxon>
        <taxon>Byttnerioideae</taxon>
        <taxon>Theobroma</taxon>
    </lineage>
</organism>
<dbReference type="eggNOG" id="ENOG502QWP8">
    <property type="taxonomic scope" value="Eukaryota"/>
</dbReference>
<proteinExistence type="predicted"/>
<dbReference type="InParanoid" id="A0A061GC80"/>
<name>A0A061GC80_THECC</name>
<evidence type="ECO:0000313" key="2">
    <source>
        <dbReference type="Proteomes" id="UP000026915"/>
    </source>
</evidence>
<accession>A0A061GC80</accession>
<sequence length="150" mass="17730">MVREKPKTLQKCPSITEKCKIPPGQVQCKRITCSGDPSHLKDKNSELLSNLKCKKLTDFKWYKDMFMTRVMQRFDNNQPSWKKNFLTGLLTLLGKKVINQIKETYKGILPYENLTYGELISFPQKERLKICQDLKLQKQIKKERKLYTKN</sequence>